<keyword evidence="3" id="KW-0328">Glycosyltransferase</keyword>
<dbReference type="STRING" id="1963862.B4O97_15940"/>
<dbReference type="Gene3D" id="3.40.50.2000">
    <property type="entry name" value="Glycogen Phosphorylase B"/>
    <property type="match status" value="1"/>
</dbReference>
<evidence type="ECO:0000313" key="7">
    <source>
        <dbReference type="EMBL" id="ORC32649.1"/>
    </source>
</evidence>
<evidence type="ECO:0000259" key="6">
    <source>
        <dbReference type="Pfam" id="PF04101"/>
    </source>
</evidence>
<dbReference type="InterPro" id="IPR007235">
    <property type="entry name" value="Glyco_trans_28_C"/>
</dbReference>
<keyword evidence="4" id="KW-0808">Transferase</keyword>
<feature type="domain" description="Glycosyl transferase family 28 C-terminal" evidence="6">
    <location>
        <begin position="27"/>
        <end position="136"/>
    </location>
</feature>
<evidence type="ECO:0000256" key="3">
    <source>
        <dbReference type="ARBA" id="ARBA00022676"/>
    </source>
</evidence>
<comment type="subcellular location">
    <subcellularLocation>
        <location evidence="1">Endoplasmic reticulum</location>
    </subcellularLocation>
</comment>
<evidence type="ECO:0000256" key="2">
    <source>
        <dbReference type="ARBA" id="ARBA00006962"/>
    </source>
</evidence>
<comment type="similarity">
    <text evidence="2">Belongs to the glycosyltransferase 28 family.</text>
</comment>
<dbReference type="AlphaFoldDB" id="A0A1Y1RUG8"/>
<dbReference type="SUPFAM" id="SSF53756">
    <property type="entry name" value="UDP-Glycosyltransferase/glycogen phosphorylase"/>
    <property type="match status" value="1"/>
</dbReference>
<keyword evidence="8" id="KW-1185">Reference proteome</keyword>
<dbReference type="PANTHER" id="PTHR12867">
    <property type="entry name" value="GLYCOSYL TRANSFERASE-RELATED"/>
    <property type="match status" value="1"/>
</dbReference>
<evidence type="ECO:0000256" key="4">
    <source>
        <dbReference type="ARBA" id="ARBA00022679"/>
    </source>
</evidence>
<dbReference type="EMBL" id="MWQY01000021">
    <property type="protein sequence ID" value="ORC32649.1"/>
    <property type="molecule type" value="Genomic_DNA"/>
</dbReference>
<name>A0A1Y1RUG8_9SPIO</name>
<evidence type="ECO:0000256" key="1">
    <source>
        <dbReference type="ARBA" id="ARBA00004240"/>
    </source>
</evidence>
<protein>
    <recommendedName>
        <fullName evidence="6">Glycosyl transferase family 28 C-terminal domain-containing protein</fullName>
    </recommendedName>
</protein>
<proteinExistence type="inferred from homology"/>
<dbReference type="Pfam" id="PF04101">
    <property type="entry name" value="Glyco_tran_28_C"/>
    <property type="match status" value="1"/>
</dbReference>
<accession>A0A1Y1RUG8</accession>
<comment type="caution">
    <text evidence="7">The sequence shown here is derived from an EMBL/GenBank/DDBJ whole genome shotgun (WGS) entry which is preliminary data.</text>
</comment>
<dbReference type="PANTHER" id="PTHR12867:SF6">
    <property type="entry name" value="N-ACETYLGLUCOSAMINYLDIPHOSPHODOLICHOL N-ACETYLGLUCOSAMINYLTRANSFERASE"/>
    <property type="match status" value="1"/>
</dbReference>
<evidence type="ECO:0000313" key="8">
    <source>
        <dbReference type="Proteomes" id="UP000192343"/>
    </source>
</evidence>
<organism evidence="7 8">
    <name type="scientific">Marispirochaeta aestuarii</name>
    <dbReference type="NCBI Taxonomy" id="1963862"/>
    <lineage>
        <taxon>Bacteria</taxon>
        <taxon>Pseudomonadati</taxon>
        <taxon>Spirochaetota</taxon>
        <taxon>Spirochaetia</taxon>
        <taxon>Spirochaetales</taxon>
        <taxon>Spirochaetaceae</taxon>
        <taxon>Marispirochaeta</taxon>
    </lineage>
</organism>
<sequence>MVFRSMADTMERFSLSEGARIQRSCYVIFVTVGMQLPFNRLVRTVEAWAKKHKASDVIFQVGPGGYFPSGFSASQFIKPEQFEQYVKKADVVVSHAGMGSILKSLELAKPIIILPRLQIYGEHRNNHQVHTAENIGKYEGVLVAKSETDVEDLLDVAITFTSGSAISKSASDSLIAHIQYFIRNSIPKSDA</sequence>
<evidence type="ECO:0000256" key="5">
    <source>
        <dbReference type="ARBA" id="ARBA00022824"/>
    </source>
</evidence>
<keyword evidence="5" id="KW-0256">Endoplasmic reticulum</keyword>
<dbReference type="InterPro" id="IPR039042">
    <property type="entry name" value="Alg13-like"/>
</dbReference>
<reference evidence="7 8" key="1">
    <citation type="submission" date="2017-03" db="EMBL/GenBank/DDBJ databases">
        <title>Draft Genome sequence of Marispirochaeta sp. strain JC444.</title>
        <authorList>
            <person name="Shivani Y."/>
            <person name="Subhash Y."/>
            <person name="Sasikala C."/>
            <person name="Ramana C."/>
        </authorList>
    </citation>
    <scope>NUCLEOTIDE SEQUENCE [LARGE SCALE GENOMIC DNA]</scope>
    <source>
        <strain evidence="7 8">JC444</strain>
    </source>
</reference>
<dbReference type="GO" id="GO:0016758">
    <property type="term" value="F:hexosyltransferase activity"/>
    <property type="evidence" value="ECO:0007669"/>
    <property type="project" value="InterPro"/>
</dbReference>
<dbReference type="GO" id="GO:0006488">
    <property type="term" value="P:dolichol-linked oligosaccharide biosynthetic process"/>
    <property type="evidence" value="ECO:0007669"/>
    <property type="project" value="InterPro"/>
</dbReference>
<dbReference type="Proteomes" id="UP000192343">
    <property type="component" value="Unassembled WGS sequence"/>
</dbReference>
<gene>
    <name evidence="7" type="ORF">B4O97_15940</name>
</gene>